<dbReference type="Proteomes" id="UP001157974">
    <property type="component" value="Unassembled WGS sequence"/>
</dbReference>
<dbReference type="PANTHER" id="PTHR10857:SF106">
    <property type="entry name" value="C2 DOMAIN-CONTAINING PROTEIN"/>
    <property type="match status" value="1"/>
</dbReference>
<dbReference type="EMBL" id="JAMWBK010000001">
    <property type="protein sequence ID" value="KAJ8908443.1"/>
    <property type="molecule type" value="Genomic_DNA"/>
</dbReference>
<dbReference type="GO" id="GO:0005886">
    <property type="term" value="C:plasma membrane"/>
    <property type="evidence" value="ECO:0007669"/>
    <property type="project" value="TreeGrafter"/>
</dbReference>
<dbReference type="InterPro" id="IPR010734">
    <property type="entry name" value="Copine_C"/>
</dbReference>
<dbReference type="GO" id="GO:0071277">
    <property type="term" value="P:cellular response to calcium ion"/>
    <property type="evidence" value="ECO:0007669"/>
    <property type="project" value="TreeGrafter"/>
</dbReference>
<dbReference type="Pfam" id="PF07002">
    <property type="entry name" value="Copine"/>
    <property type="match status" value="1"/>
</dbReference>
<protein>
    <recommendedName>
        <fullName evidence="2">Copine C-terminal domain-containing protein</fullName>
    </recommendedName>
</protein>
<feature type="compositionally biased region" description="Basic residues" evidence="1">
    <location>
        <begin position="211"/>
        <end position="222"/>
    </location>
</feature>
<dbReference type="AlphaFoldDB" id="A0AAV8V3C8"/>
<dbReference type="SUPFAM" id="SSF53300">
    <property type="entry name" value="vWA-like"/>
    <property type="match status" value="1"/>
</dbReference>
<feature type="region of interest" description="Disordered" evidence="1">
    <location>
        <begin position="276"/>
        <end position="296"/>
    </location>
</feature>
<dbReference type="PANTHER" id="PTHR10857">
    <property type="entry name" value="COPINE"/>
    <property type="match status" value="1"/>
</dbReference>
<evidence type="ECO:0000313" key="4">
    <source>
        <dbReference type="Proteomes" id="UP001157974"/>
    </source>
</evidence>
<dbReference type="GO" id="GO:0005544">
    <property type="term" value="F:calcium-dependent phospholipid binding"/>
    <property type="evidence" value="ECO:0007669"/>
    <property type="project" value="InterPro"/>
</dbReference>
<dbReference type="SUPFAM" id="SSF49562">
    <property type="entry name" value="C2 domain (Calcium/lipid-binding domain, CaLB)"/>
    <property type="match status" value="1"/>
</dbReference>
<keyword evidence="4" id="KW-1185">Reference proteome</keyword>
<evidence type="ECO:0000259" key="2">
    <source>
        <dbReference type="Pfam" id="PF07002"/>
    </source>
</evidence>
<name>A0AAV8V3C8_9RHOD</name>
<accession>A0AAV8V3C8</accession>
<evidence type="ECO:0000256" key="1">
    <source>
        <dbReference type="SAM" id="MobiDB-lite"/>
    </source>
</evidence>
<feature type="domain" description="Copine C-terminal" evidence="2">
    <location>
        <begin position="407"/>
        <end position="623"/>
    </location>
</feature>
<gene>
    <name evidence="3" type="ORF">NDN08_005152</name>
</gene>
<organism evidence="3 4">
    <name type="scientific">Rhodosorus marinus</name>
    <dbReference type="NCBI Taxonomy" id="101924"/>
    <lineage>
        <taxon>Eukaryota</taxon>
        <taxon>Rhodophyta</taxon>
        <taxon>Stylonematophyceae</taxon>
        <taxon>Stylonematales</taxon>
        <taxon>Stylonemataceae</taxon>
        <taxon>Rhodosorus</taxon>
    </lineage>
</organism>
<proteinExistence type="predicted"/>
<dbReference type="InterPro" id="IPR035892">
    <property type="entry name" value="C2_domain_sf"/>
</dbReference>
<evidence type="ECO:0000313" key="3">
    <source>
        <dbReference type="EMBL" id="KAJ8908443.1"/>
    </source>
</evidence>
<reference evidence="3 4" key="1">
    <citation type="journal article" date="2023" name="Nat. Commun.">
        <title>Origin of minicircular mitochondrial genomes in red algae.</title>
        <authorList>
            <person name="Lee Y."/>
            <person name="Cho C.H."/>
            <person name="Lee Y.M."/>
            <person name="Park S.I."/>
            <person name="Yang J.H."/>
            <person name="West J.A."/>
            <person name="Bhattacharya D."/>
            <person name="Yoon H.S."/>
        </authorList>
    </citation>
    <scope>NUCLEOTIDE SEQUENCE [LARGE SCALE GENOMIC DNA]</scope>
    <source>
        <strain evidence="3 4">CCMP1338</strain>
        <tissue evidence="3">Whole cell</tissue>
    </source>
</reference>
<dbReference type="InterPro" id="IPR045052">
    <property type="entry name" value="Copine"/>
</dbReference>
<comment type="caution">
    <text evidence="3">The sequence shown here is derived from an EMBL/GenBank/DDBJ whole genome shotgun (WGS) entry which is preliminary data.</text>
</comment>
<dbReference type="InterPro" id="IPR036465">
    <property type="entry name" value="vWFA_dom_sf"/>
</dbReference>
<feature type="region of interest" description="Disordered" evidence="1">
    <location>
        <begin position="198"/>
        <end position="236"/>
    </location>
</feature>
<sequence length="624" mass="67853">MNAGFFNGGGGAPGYSGYGNPPQGVVAAESRPLEADRVGLGQPAEEEEEGSKVLLTILCRDLIGLQGHSPRTSAVVYLKSFGVHDWKAVGRTEVHPPSSNPDFSGSVAVHHIFQCYQELRVAVFESRVDGEEPSPQNLIGSADVRLASVIASPPGSPFKAQLVNVRSPRSPGTVLIATTTGVDPARRMVRMMVRYEDYEPTPEDSDPLVHGKPKKNLFHRRSRPNEPEQPVSTEPRLYIYRSPDLNEIQPGTEAASASAGALTNLDFYTEVFMSDPMRPSSEQLPPSGEQAEGELESSGFNCAGEFEVVVNSARLNRGNDQRLIYLCVQKGDTTIGGVFSTMQHLIQPVYNTAPLSLSPGGRLLFGPITQNYEPSFTDRLCRGEIELNLMMAVDFTASNGDPNQRGSLHSLVPGVPNVYEAVMRTIGNIALPLCSTDYIPAYGFGAKIPPHNNLSHCFALSGVPERYMVQGVDGLVNAYKSSVANAQLHGPTIFSDVLDTSSTILSRMMESGVQRVQYMVLTIISDGVLSDGETFMSKLVHTVSPLPISIVIIGVGNEDFGKMPFFLGDENVPPRSGNKQASRKCLTFATMKSVDNDLGRLAEKILRRVPEQATEWLELNRMKR</sequence>